<dbReference type="PANTHER" id="PTHR12558">
    <property type="entry name" value="CELL DIVISION CYCLE 16,23,27"/>
    <property type="match status" value="1"/>
</dbReference>
<evidence type="ECO:0000313" key="7">
    <source>
        <dbReference type="Proteomes" id="UP000298663"/>
    </source>
</evidence>
<evidence type="ECO:0000256" key="3">
    <source>
        <dbReference type="ARBA" id="ARBA00039307"/>
    </source>
</evidence>
<dbReference type="Pfam" id="PF14559">
    <property type="entry name" value="TPR_19"/>
    <property type="match status" value="2"/>
</dbReference>
<keyword evidence="1 4" id="KW-0802">TPR repeat</keyword>
<dbReference type="SMART" id="SM00028">
    <property type="entry name" value="TPR"/>
    <property type="match status" value="6"/>
</dbReference>
<evidence type="ECO:0000256" key="4">
    <source>
        <dbReference type="PROSITE-ProRule" id="PRU00339"/>
    </source>
</evidence>
<gene>
    <name evidence="6" type="ORF">L596_010309</name>
</gene>
<dbReference type="InterPro" id="IPR011990">
    <property type="entry name" value="TPR-like_helical_dom_sf"/>
</dbReference>
<reference evidence="6 7" key="2">
    <citation type="journal article" date="2019" name="G3 (Bethesda)">
        <title>Hybrid Assembly of the Genome of the Entomopathogenic Nematode Steinernema carpocapsae Identifies the X-Chromosome.</title>
        <authorList>
            <person name="Serra L."/>
            <person name="Macchietto M."/>
            <person name="Macias-Munoz A."/>
            <person name="McGill C.J."/>
            <person name="Rodriguez I.M."/>
            <person name="Rodriguez B."/>
            <person name="Murad R."/>
            <person name="Mortazavi A."/>
        </authorList>
    </citation>
    <scope>NUCLEOTIDE SEQUENCE [LARGE SCALE GENOMIC DNA]</scope>
    <source>
        <strain evidence="6 7">ALL</strain>
    </source>
</reference>
<dbReference type="Proteomes" id="UP000298663">
    <property type="component" value="Unassembled WGS sequence"/>
</dbReference>
<dbReference type="PROSITE" id="PS50005">
    <property type="entry name" value="TPR"/>
    <property type="match status" value="3"/>
</dbReference>
<evidence type="ECO:0000256" key="5">
    <source>
        <dbReference type="SAM" id="Phobius"/>
    </source>
</evidence>
<proteinExistence type="inferred from homology"/>
<sequence length="644" mass="73506">MQRRIFQTDDCRRPSISMKIQHPTSSDCSSSEGVHHSKTRSCFSFHAVFVFAFFVAVAAGAMAGDPVEPLEAHILNLIDHMLYNDALVIAEAYHARANTEESLHLYVKCLMLLRRYKAVFGLLRNQKLSSARIRYIYARCCYEIGEYKDAEDALREPRVTDRVELHRSFQGTTSKAVAHLLLGQILVETGSGTDNGSKNEFRLSCKENPFIHSAMKGFCDVNRSAADDISKLLIEEFKTLRQQFIAEQQQMQENPKRVRKALVDRPPFAVTSSRSNRTKEVLPLAQRNSYRVVGENLLKKKKIASTVASDVIDYFIRVAVVQRFLSRYESKKAKKAMQVGFRQECFQGTSIVMEMNARASFEESDYKQVVDIMEDFRNRYPFNPCGIDVMSTALWHLQDAHKLSGLAKSMMTDLDDTPEAWCVNGNCFSVQKKHDTAVECLSRATTINPRFSYAYSLLGHELIDMEETERAIEAFSSALRYSPNDYRAYYGLALVHFKRDENEEAKKMLNIAIQINQNSTTLLCQLAKVEQRLGSPQRADVILRKAMKLNPSNVAVRYHYADNLLALEKTNEALDVLEKLKQESPDEPNIYNLIGRIHKKLHNNHLSQMNINWAQTLDPRGEQQHSVLSERHFGDEEMCRSGPS</sequence>
<comment type="similarity">
    <text evidence="2">Belongs to the APC3/CDC27 family.</text>
</comment>
<dbReference type="SUPFAM" id="SSF48452">
    <property type="entry name" value="TPR-like"/>
    <property type="match status" value="1"/>
</dbReference>
<dbReference type="GO" id="GO:0016567">
    <property type="term" value="P:protein ubiquitination"/>
    <property type="evidence" value="ECO:0007669"/>
    <property type="project" value="TreeGrafter"/>
</dbReference>
<dbReference type="PANTHER" id="PTHR12558:SF13">
    <property type="entry name" value="CELL DIVISION CYCLE PROTEIN 27 HOMOLOG"/>
    <property type="match status" value="1"/>
</dbReference>
<name>A0A4U5PI00_STECR</name>
<feature type="repeat" description="TPR" evidence="4">
    <location>
        <begin position="418"/>
        <end position="451"/>
    </location>
</feature>
<feature type="transmembrane region" description="Helical" evidence="5">
    <location>
        <begin position="43"/>
        <end position="63"/>
    </location>
</feature>
<keyword evidence="5" id="KW-0812">Transmembrane</keyword>
<protein>
    <recommendedName>
        <fullName evidence="3">Cell division cycle protein 27 homolog</fullName>
    </recommendedName>
</protein>
<keyword evidence="5" id="KW-1133">Transmembrane helix</keyword>
<dbReference type="OrthoDB" id="329563at2759"/>
<evidence type="ECO:0000256" key="1">
    <source>
        <dbReference type="ARBA" id="ARBA00022803"/>
    </source>
</evidence>
<dbReference type="GO" id="GO:0031145">
    <property type="term" value="P:anaphase-promoting complex-dependent catabolic process"/>
    <property type="evidence" value="ECO:0007669"/>
    <property type="project" value="TreeGrafter"/>
</dbReference>
<reference evidence="6 7" key="1">
    <citation type="journal article" date="2015" name="Genome Biol.">
        <title>Comparative genomics of Steinernema reveals deeply conserved gene regulatory networks.</title>
        <authorList>
            <person name="Dillman A.R."/>
            <person name="Macchietto M."/>
            <person name="Porter C.F."/>
            <person name="Rogers A."/>
            <person name="Williams B."/>
            <person name="Antoshechkin I."/>
            <person name="Lee M.M."/>
            <person name="Goodwin Z."/>
            <person name="Lu X."/>
            <person name="Lewis E.E."/>
            <person name="Goodrich-Blair H."/>
            <person name="Stock S.P."/>
            <person name="Adams B.J."/>
            <person name="Sternberg P.W."/>
            <person name="Mortazavi A."/>
        </authorList>
    </citation>
    <scope>NUCLEOTIDE SEQUENCE [LARGE SCALE GENOMIC DNA]</scope>
    <source>
        <strain evidence="6 7">ALL</strain>
    </source>
</reference>
<feature type="repeat" description="TPR" evidence="4">
    <location>
        <begin position="452"/>
        <end position="485"/>
    </location>
</feature>
<evidence type="ECO:0000256" key="2">
    <source>
        <dbReference type="ARBA" id="ARBA00038210"/>
    </source>
</evidence>
<dbReference type="Gene3D" id="1.25.40.10">
    <property type="entry name" value="Tetratricopeptide repeat domain"/>
    <property type="match status" value="3"/>
</dbReference>
<feature type="repeat" description="TPR" evidence="4">
    <location>
        <begin position="486"/>
        <end position="519"/>
    </location>
</feature>
<dbReference type="GO" id="GO:0005737">
    <property type="term" value="C:cytoplasm"/>
    <property type="evidence" value="ECO:0007669"/>
    <property type="project" value="TreeGrafter"/>
</dbReference>
<dbReference type="Pfam" id="PF12895">
    <property type="entry name" value="ANAPC3"/>
    <property type="match status" value="1"/>
</dbReference>
<dbReference type="GO" id="GO:0005680">
    <property type="term" value="C:anaphase-promoting complex"/>
    <property type="evidence" value="ECO:0007669"/>
    <property type="project" value="TreeGrafter"/>
</dbReference>
<dbReference type="InterPro" id="IPR019734">
    <property type="entry name" value="TPR_rpt"/>
</dbReference>
<organism evidence="6 7">
    <name type="scientific">Steinernema carpocapsae</name>
    <name type="common">Entomopathogenic nematode</name>
    <dbReference type="NCBI Taxonomy" id="34508"/>
    <lineage>
        <taxon>Eukaryota</taxon>
        <taxon>Metazoa</taxon>
        <taxon>Ecdysozoa</taxon>
        <taxon>Nematoda</taxon>
        <taxon>Chromadorea</taxon>
        <taxon>Rhabditida</taxon>
        <taxon>Tylenchina</taxon>
        <taxon>Panagrolaimomorpha</taxon>
        <taxon>Strongyloidoidea</taxon>
        <taxon>Steinernematidae</taxon>
        <taxon>Steinernema</taxon>
    </lineage>
</organism>
<keyword evidence="5" id="KW-0472">Membrane</keyword>
<keyword evidence="7" id="KW-1185">Reference proteome</keyword>
<dbReference type="GO" id="GO:0007091">
    <property type="term" value="P:metaphase/anaphase transition of mitotic cell cycle"/>
    <property type="evidence" value="ECO:0007669"/>
    <property type="project" value="TreeGrafter"/>
</dbReference>
<dbReference type="EMBL" id="AZBU02000002">
    <property type="protein sequence ID" value="TKR96262.1"/>
    <property type="molecule type" value="Genomic_DNA"/>
</dbReference>
<dbReference type="AlphaFoldDB" id="A0A4U5PI00"/>
<accession>A0A4U5PI00</accession>
<dbReference type="GO" id="GO:0051301">
    <property type="term" value="P:cell division"/>
    <property type="evidence" value="ECO:0007669"/>
    <property type="project" value="TreeGrafter"/>
</dbReference>
<comment type="caution">
    <text evidence="6">The sequence shown here is derived from an EMBL/GenBank/DDBJ whole genome shotgun (WGS) entry which is preliminary data.</text>
</comment>
<evidence type="ECO:0000313" key="6">
    <source>
        <dbReference type="EMBL" id="TKR96262.1"/>
    </source>
</evidence>